<evidence type="ECO:0000313" key="2">
    <source>
        <dbReference type="Proteomes" id="UP000215027"/>
    </source>
</evidence>
<dbReference type="KEGG" id="pbf:CFX0092_B0315"/>
<reference evidence="1" key="1">
    <citation type="submission" date="2016-01" db="EMBL/GenBank/DDBJ databases">
        <authorList>
            <person name="Mcilroy J.S."/>
            <person name="Karst M S."/>
            <person name="Albertsen M."/>
        </authorList>
    </citation>
    <scope>NUCLEOTIDE SEQUENCE</scope>
    <source>
        <strain evidence="1">Cfx-K</strain>
    </source>
</reference>
<accession>A0A160T829</accession>
<dbReference type="Proteomes" id="UP000215027">
    <property type="component" value="Chromosome II"/>
</dbReference>
<dbReference type="EMBL" id="LN890656">
    <property type="protein sequence ID" value="CUS05849.1"/>
    <property type="molecule type" value="Genomic_DNA"/>
</dbReference>
<gene>
    <name evidence="1" type="ORF">CFX0092_B0315</name>
</gene>
<dbReference type="AlphaFoldDB" id="A0A160T829"/>
<protein>
    <submittedName>
        <fullName evidence="1">Uncharacterized protein</fullName>
    </submittedName>
</protein>
<sequence>MYNEIMVWNPVDLTEYFIFFGQRLDSQSLAYSRRGFKPAPATQNPAEAG</sequence>
<name>A0A160T829_9CHLR</name>
<evidence type="ECO:0000313" key="1">
    <source>
        <dbReference type="EMBL" id="CUS05849.1"/>
    </source>
</evidence>
<organism evidence="1 2">
    <name type="scientific">Candidatus Promineifilum breve</name>
    <dbReference type="NCBI Taxonomy" id="1806508"/>
    <lineage>
        <taxon>Bacteria</taxon>
        <taxon>Bacillati</taxon>
        <taxon>Chloroflexota</taxon>
        <taxon>Ardenticatenia</taxon>
        <taxon>Candidatus Promineifilales</taxon>
        <taxon>Candidatus Promineifilaceae</taxon>
        <taxon>Candidatus Promineifilum</taxon>
    </lineage>
</organism>
<keyword evidence="2" id="KW-1185">Reference proteome</keyword>
<proteinExistence type="predicted"/>